<keyword evidence="1" id="KW-1133">Transmembrane helix</keyword>
<dbReference type="Proteomes" id="UP001231109">
    <property type="component" value="Unassembled WGS sequence"/>
</dbReference>
<evidence type="ECO:0000256" key="1">
    <source>
        <dbReference type="SAM" id="Phobius"/>
    </source>
</evidence>
<keyword evidence="1" id="KW-0812">Transmembrane</keyword>
<comment type="caution">
    <text evidence="3">The sequence shown here is derived from an EMBL/GenBank/DDBJ whole genome shotgun (WGS) entry which is preliminary data.</text>
</comment>
<proteinExistence type="predicted"/>
<evidence type="ECO:0000259" key="2">
    <source>
        <dbReference type="Pfam" id="PF12158"/>
    </source>
</evidence>
<feature type="transmembrane region" description="Helical" evidence="1">
    <location>
        <begin position="309"/>
        <end position="328"/>
    </location>
</feature>
<sequence>MEKTKSYKSVAQQRKVKLRLIIAVLGILALFAVAWIKGISSEKAAKLIASHQVAQATVLSLQHNQIKAAKTDEQDYKNIYSLQYQFTANGNTYEKTLLLSSFDYESFQGIEQIEVWYDPSNPQHNSTEKELKKKAKTSSFTLRLVSAAIFVFPAMLFLFKFIAFFYVREPKGALPIGFYTDTSWLDIEDYCLTEIENDTLRVAKFDKKKVSKVQSLYQSGTAFSEIVAAVKADETLVPLNKVSLLESKHYKDQISIEWQDNDEEHDIRVQFLSVAAKEHALARISALIPGSLVHQVVARGPVQSASASFVGVILGAAVIATAMLYEFSGKNLDVVLFAFGGLIIYFALPSMIARLLDPTVITSWSDGSAK</sequence>
<feature type="transmembrane region" description="Helical" evidence="1">
    <location>
        <begin position="334"/>
        <end position="356"/>
    </location>
</feature>
<feature type="transmembrane region" description="Helical" evidence="1">
    <location>
        <begin position="20"/>
        <end position="36"/>
    </location>
</feature>
<evidence type="ECO:0000313" key="4">
    <source>
        <dbReference type="Proteomes" id="UP001231109"/>
    </source>
</evidence>
<dbReference type="RefSeq" id="WP_305976935.1">
    <property type="nucleotide sequence ID" value="NZ_JAPJDY010000008.1"/>
</dbReference>
<organism evidence="3 4">
    <name type="scientific">Rheinheimera baltica</name>
    <dbReference type="NCBI Taxonomy" id="67576"/>
    <lineage>
        <taxon>Bacteria</taxon>
        <taxon>Pseudomonadati</taxon>
        <taxon>Pseudomonadota</taxon>
        <taxon>Gammaproteobacteria</taxon>
        <taxon>Chromatiales</taxon>
        <taxon>Chromatiaceae</taxon>
        <taxon>Rheinheimera</taxon>
    </lineage>
</organism>
<evidence type="ECO:0000313" key="3">
    <source>
        <dbReference type="EMBL" id="MDP5137660.1"/>
    </source>
</evidence>
<gene>
    <name evidence="3" type="ORF">ORJ04_17020</name>
</gene>
<name>A0ABT9I2Q6_9GAMM</name>
<dbReference type="EMBL" id="JAPJDZ010000059">
    <property type="protein sequence ID" value="MDP5137660.1"/>
    <property type="molecule type" value="Genomic_DNA"/>
</dbReference>
<accession>A0ABT9I2Q6</accession>
<reference evidence="3 4" key="1">
    <citation type="submission" date="2022-11" db="EMBL/GenBank/DDBJ databases">
        <title>Viruses from the air-sea interface of a natural surface slick.</title>
        <authorList>
            <person name="Rahlff J."/>
            <person name="Holmfeldt K."/>
        </authorList>
    </citation>
    <scope>NUCLEOTIDE SEQUENCE [LARGE SCALE GENOMIC DNA]</scope>
    <source>
        <strain evidence="3 4">SMS4</strain>
    </source>
</reference>
<keyword evidence="1" id="KW-0472">Membrane</keyword>
<protein>
    <submittedName>
        <fullName evidence="3">DUF3592 domain-containing protein</fullName>
    </submittedName>
</protein>
<dbReference type="Pfam" id="PF12158">
    <property type="entry name" value="DUF3592"/>
    <property type="match status" value="1"/>
</dbReference>
<dbReference type="InterPro" id="IPR021994">
    <property type="entry name" value="DUF3592"/>
</dbReference>
<feature type="domain" description="DUF3592" evidence="2">
    <location>
        <begin position="55"/>
        <end position="124"/>
    </location>
</feature>
<keyword evidence="4" id="KW-1185">Reference proteome</keyword>
<feature type="transmembrane region" description="Helical" evidence="1">
    <location>
        <begin position="144"/>
        <end position="167"/>
    </location>
</feature>